<dbReference type="InterPro" id="IPR011993">
    <property type="entry name" value="PH-like_dom_sf"/>
</dbReference>
<protein>
    <submittedName>
        <fullName evidence="6">Similar to Saccharomyces cerevisiae YLR425W TUS1 Guanine nucleotide exchange factor (GEF) that functions to modulate Rho1p activity as part of the cell integrity signaling pathway</fullName>
    </submittedName>
</protein>
<dbReference type="OrthoDB" id="660555at2759"/>
<proteinExistence type="predicted"/>
<dbReference type="PROSITE" id="PS50010">
    <property type="entry name" value="DH_2"/>
    <property type="match status" value="1"/>
</dbReference>
<evidence type="ECO:0000256" key="1">
    <source>
        <dbReference type="ARBA" id="ARBA00022658"/>
    </source>
</evidence>
<dbReference type="SMART" id="SM00036">
    <property type="entry name" value="CNH"/>
    <property type="match status" value="1"/>
</dbReference>
<evidence type="ECO:0000256" key="2">
    <source>
        <dbReference type="SAM" id="MobiDB-lite"/>
    </source>
</evidence>
<feature type="domain" description="DH" evidence="4">
    <location>
        <begin position="497"/>
        <end position="687"/>
    </location>
</feature>
<dbReference type="STRING" id="1789683.A0A1X7R8F9"/>
<dbReference type="InterPro" id="IPR000219">
    <property type="entry name" value="DH_dom"/>
</dbReference>
<feature type="compositionally biased region" description="Polar residues" evidence="2">
    <location>
        <begin position="129"/>
        <end position="142"/>
    </location>
</feature>
<feature type="domain" description="CNH" evidence="5">
    <location>
        <begin position="975"/>
        <end position="1317"/>
    </location>
</feature>
<dbReference type="PANTHER" id="PTHR46572">
    <property type="entry name" value="RHO1 GDP-GTP EXCHANGE PROTEIN 1-RELATED"/>
    <property type="match status" value="1"/>
</dbReference>
<organism evidence="6 7">
    <name type="scientific">Maudiozyma saulgeensis</name>
    <dbReference type="NCBI Taxonomy" id="1789683"/>
    <lineage>
        <taxon>Eukaryota</taxon>
        <taxon>Fungi</taxon>
        <taxon>Dikarya</taxon>
        <taxon>Ascomycota</taxon>
        <taxon>Saccharomycotina</taxon>
        <taxon>Saccharomycetes</taxon>
        <taxon>Saccharomycetales</taxon>
        <taxon>Saccharomycetaceae</taxon>
        <taxon>Maudiozyma</taxon>
    </lineage>
</organism>
<feature type="compositionally biased region" description="Low complexity" evidence="2">
    <location>
        <begin position="108"/>
        <end position="128"/>
    </location>
</feature>
<dbReference type="Proteomes" id="UP000196158">
    <property type="component" value="Unassembled WGS sequence"/>
</dbReference>
<feature type="domain" description="PH" evidence="3">
    <location>
        <begin position="748"/>
        <end position="912"/>
    </location>
</feature>
<gene>
    <name evidence="6" type="ORF">KASA_0J03102G</name>
</gene>
<dbReference type="EMBL" id="FXLY01000009">
    <property type="protein sequence ID" value="SMN21957.1"/>
    <property type="molecule type" value="Genomic_DNA"/>
</dbReference>
<keyword evidence="1" id="KW-0344">Guanine-nucleotide releasing factor</keyword>
<reference evidence="6 7" key="1">
    <citation type="submission" date="2017-04" db="EMBL/GenBank/DDBJ databases">
        <authorList>
            <person name="Afonso C.L."/>
            <person name="Miller P.J."/>
            <person name="Scott M.A."/>
            <person name="Spackman E."/>
            <person name="Goraichik I."/>
            <person name="Dimitrov K.M."/>
            <person name="Suarez D.L."/>
            <person name="Swayne D.E."/>
        </authorList>
    </citation>
    <scope>NUCLEOTIDE SEQUENCE [LARGE SCALE GENOMIC DNA]</scope>
</reference>
<dbReference type="Gene3D" id="1.20.900.10">
    <property type="entry name" value="Dbl homology (DH) domain"/>
    <property type="match status" value="1"/>
</dbReference>
<dbReference type="PROSITE" id="PS50219">
    <property type="entry name" value="CNH"/>
    <property type="match status" value="1"/>
</dbReference>
<name>A0A1X7R8F9_9SACH</name>
<feature type="region of interest" description="Disordered" evidence="2">
    <location>
        <begin position="1"/>
        <end position="161"/>
    </location>
</feature>
<dbReference type="InterPro" id="IPR001180">
    <property type="entry name" value="CNH_dom"/>
</dbReference>
<evidence type="ECO:0000313" key="6">
    <source>
        <dbReference type="EMBL" id="SMN21957.1"/>
    </source>
</evidence>
<evidence type="ECO:0000259" key="5">
    <source>
        <dbReference type="PROSITE" id="PS50219"/>
    </source>
</evidence>
<keyword evidence="7" id="KW-1185">Reference proteome</keyword>
<dbReference type="SMART" id="SM00325">
    <property type="entry name" value="RhoGEF"/>
    <property type="match status" value="1"/>
</dbReference>
<feature type="compositionally biased region" description="Polar residues" evidence="2">
    <location>
        <begin position="151"/>
        <end position="161"/>
    </location>
</feature>
<dbReference type="InterPro" id="IPR001849">
    <property type="entry name" value="PH_domain"/>
</dbReference>
<evidence type="ECO:0000259" key="4">
    <source>
        <dbReference type="PROSITE" id="PS50010"/>
    </source>
</evidence>
<dbReference type="PROSITE" id="PS50003">
    <property type="entry name" value="PH_DOMAIN"/>
    <property type="match status" value="1"/>
</dbReference>
<accession>A0A1X7R8F9</accession>
<dbReference type="Gene3D" id="2.30.29.30">
    <property type="entry name" value="Pleckstrin-homology domain (PH domain)/Phosphotyrosine-binding domain (PTB)"/>
    <property type="match status" value="1"/>
</dbReference>
<dbReference type="InterPro" id="IPR035899">
    <property type="entry name" value="DBL_dom_sf"/>
</dbReference>
<dbReference type="PANTHER" id="PTHR46572:SF1">
    <property type="entry name" value="RHO1 GUANINE NUCLEOTIDE EXCHANGE FACTOR TUS1"/>
    <property type="match status" value="1"/>
</dbReference>
<feature type="compositionally biased region" description="Polar residues" evidence="2">
    <location>
        <begin position="35"/>
        <end position="52"/>
    </location>
</feature>
<dbReference type="Pfam" id="PF00780">
    <property type="entry name" value="CNH"/>
    <property type="match status" value="1"/>
</dbReference>
<dbReference type="SUPFAM" id="SSF50729">
    <property type="entry name" value="PH domain-like"/>
    <property type="match status" value="1"/>
</dbReference>
<dbReference type="SMART" id="SM00233">
    <property type="entry name" value="PH"/>
    <property type="match status" value="1"/>
</dbReference>
<evidence type="ECO:0000313" key="7">
    <source>
        <dbReference type="Proteomes" id="UP000196158"/>
    </source>
</evidence>
<evidence type="ECO:0000259" key="3">
    <source>
        <dbReference type="PROSITE" id="PS50003"/>
    </source>
</evidence>
<dbReference type="GO" id="GO:0005085">
    <property type="term" value="F:guanyl-nucleotide exchange factor activity"/>
    <property type="evidence" value="ECO:0007669"/>
    <property type="project" value="UniProtKB-KW"/>
</dbReference>
<dbReference type="SUPFAM" id="SSF48065">
    <property type="entry name" value="DBL homology domain (DH-domain)"/>
    <property type="match status" value="1"/>
</dbReference>
<sequence>MYGERIDGDNAQYTSSRRKNVEDIALPKLPPLRTRPSNDSQINYQQNDQYKPSTPLRDPSSSSEVGREHISSRNTPANVKSPTSRRALQGKTSTIRRRPPPPPPPPSRSSLANYSSVTSPNSSYSSYSPLTPEQNLNNSMSPYDSPFVSKPNRNSYLTSQHKSQVFSSNTVEYPSPFVTDLQQNTRISSTTSQNDRYEPISKAQGIDQIGNTNPSKYASLIDPKNDSTKVGMTIDTDIGFYNRPPRPIPNSRVVSEVSRQSDGIDSYYSDSNYTFNNSSARHSSYNSFSGAKPLEMIPSITTPTQPFHIDFLDENKLYQCYCVYRLSDIYEWILKIYFEWFNEYVFGKLEFYQVVQRLLEFQVPSSYDQDTIDSNVDKIIESLVIQDAVRFEKRSQSQQGFDKTIDTIDGDFTVITGGLDVQGIFTELLPCYSFADTTYEQSCPSLCYSFTCMNSHSHGKRKEVKIADIIKKPLGLWTDYWHISSEELSEINPHEIQRQSFIFDLIILEERSLNMANAAVDVYGKRFDPNLLPDEPDFSDLAFEVFRPLINIHKTYILEPIFRKIEIKGKFIDGIGKIYLKWCNEAREPYLRYAKSMATVHEIIKWEKQHGTKFSKWLDEVDHSPEITRSKMYYDVIFFGGYFKSLQNMTVTLSSILKVTDPSLDDYDYLKMVIKDIEKLSSEVDRIHGDAIDRRKLLRFSSQLLRDNPSKGALHGYSNVLNSSNSDSNYGNTTNDSLDIGINNPDRKLILSGKVLKKRELWLDPSPVFLVLLDNYLLVTETVIKNENKKYKLVERPIPIDYLNLEKKVKYDDSQSVLSTNKRDSKIYSSMTPSTPLTGARPTLFSAASNVSRTIVSSNEREGRAGISNIQPSESELSFKIRNTATNESMTFIASNLGDKDLWIKKIMGTLQNNEKDDNKNVLDFFVVSTQFSYSDKDAPVNLPVAPEGSEIDSALKIYEVNNRKNSNVRNFPMVTNILCTEQFEFEDEKFLLVATSDGILIRLDNGVDAPFVKVIQCCFVNKMEVNKKLGLLFVLDDRNLCYFNIPSIFGAYYDRKKYLSNNLIVGVVLRDKVGYFKFASDFGHSRHLLYERKGKIVILTPEFDNVTKVFKYFKEYKEYKLPSNGLTRLEIYDIVIFKKCFIVCTIKGALLYRDVFGEEGILLPTFYNDSTMKNDTNSGLFNSNLFKSNSDVPSHADTSKHKMAEYVKRDIATNKTKPLTCFELNDGSGNYLMIYDEAVVKVNNHGEIPDWTEDILILDFYCTGACYFKDHLILVGDSLIQIYSLRNFNTVLSKIIPNQIIKGKKVLLVSSSGNNEFKVVLSHPDIPSRQLLMTCDLVYTQTGEI</sequence>
<feature type="compositionally biased region" description="Polar residues" evidence="2">
    <location>
        <begin position="72"/>
        <end position="93"/>
    </location>
</feature>
<dbReference type="InterPro" id="IPR052233">
    <property type="entry name" value="Rho-type_GEFs"/>
</dbReference>